<keyword evidence="2" id="KW-0378">Hydrolase</keyword>
<dbReference type="PANTHER" id="PTHR43046:SF12">
    <property type="entry name" value="GDP-MANNOSE MANNOSYL HYDROLASE"/>
    <property type="match status" value="1"/>
</dbReference>
<dbReference type="PROSITE" id="PS51462">
    <property type="entry name" value="NUDIX"/>
    <property type="match status" value="1"/>
</dbReference>
<comment type="cofactor">
    <cofactor evidence="1">
        <name>Mg(2+)</name>
        <dbReference type="ChEBI" id="CHEBI:18420"/>
    </cofactor>
</comment>
<organism evidence="5 6">
    <name type="scientific">Novosphingobium olei</name>
    <dbReference type="NCBI Taxonomy" id="2728851"/>
    <lineage>
        <taxon>Bacteria</taxon>
        <taxon>Pseudomonadati</taxon>
        <taxon>Pseudomonadota</taxon>
        <taxon>Alphaproteobacteria</taxon>
        <taxon>Sphingomonadales</taxon>
        <taxon>Sphingomonadaceae</taxon>
        <taxon>Novosphingobium</taxon>
    </lineage>
</organism>
<dbReference type="InterPro" id="IPR015797">
    <property type="entry name" value="NUDIX_hydrolase-like_dom_sf"/>
</dbReference>
<evidence type="ECO:0000313" key="5">
    <source>
        <dbReference type="EMBL" id="NML92124.1"/>
    </source>
</evidence>
<keyword evidence="3" id="KW-0460">Magnesium</keyword>
<gene>
    <name evidence="5" type="ORF">HHL27_00320</name>
</gene>
<feature type="domain" description="Nudix hydrolase" evidence="4">
    <location>
        <begin position="15"/>
        <end position="141"/>
    </location>
</feature>
<evidence type="ECO:0000313" key="6">
    <source>
        <dbReference type="Proteomes" id="UP000583556"/>
    </source>
</evidence>
<evidence type="ECO:0000256" key="3">
    <source>
        <dbReference type="ARBA" id="ARBA00022842"/>
    </source>
</evidence>
<dbReference type="EMBL" id="JABBGM010000001">
    <property type="protein sequence ID" value="NML92124.1"/>
    <property type="molecule type" value="Genomic_DNA"/>
</dbReference>
<evidence type="ECO:0000256" key="2">
    <source>
        <dbReference type="ARBA" id="ARBA00022801"/>
    </source>
</evidence>
<evidence type="ECO:0000259" key="4">
    <source>
        <dbReference type="PROSITE" id="PS51462"/>
    </source>
</evidence>
<protein>
    <submittedName>
        <fullName evidence="5">NUDIX domain-containing protein</fullName>
    </submittedName>
</protein>
<dbReference type="Proteomes" id="UP000583556">
    <property type="component" value="Unassembled WGS sequence"/>
</dbReference>
<dbReference type="Gene3D" id="3.90.79.10">
    <property type="entry name" value="Nucleoside Triphosphate Pyrophosphohydrolase"/>
    <property type="match status" value="1"/>
</dbReference>
<dbReference type="GO" id="GO:0016787">
    <property type="term" value="F:hydrolase activity"/>
    <property type="evidence" value="ECO:0007669"/>
    <property type="project" value="UniProtKB-KW"/>
</dbReference>
<dbReference type="InterPro" id="IPR000086">
    <property type="entry name" value="NUDIX_hydrolase_dom"/>
</dbReference>
<dbReference type="RefSeq" id="WP_169491404.1">
    <property type="nucleotide sequence ID" value="NZ_JABBGM010000001.1"/>
</dbReference>
<evidence type="ECO:0000256" key="1">
    <source>
        <dbReference type="ARBA" id="ARBA00001946"/>
    </source>
</evidence>
<dbReference type="Pfam" id="PF00293">
    <property type="entry name" value="NUDIX"/>
    <property type="match status" value="1"/>
</dbReference>
<dbReference type="AlphaFoldDB" id="A0A7Y0G8R9"/>
<sequence>MAQPLRLRIWGMLKLRVRGASVLVFDSAGRVLLVRHSYHRPDWWMLPGGGIGRGQDPEQAARRELQEETGCVLENAIWFGTHPNLTAQGWINVTELVAGTTADAPQIDDRELKEARFFALDALPERTCEGPLHYIGMWQAWRSDQNGSSA</sequence>
<dbReference type="PANTHER" id="PTHR43046">
    <property type="entry name" value="GDP-MANNOSE MANNOSYL HYDROLASE"/>
    <property type="match status" value="1"/>
</dbReference>
<name>A0A7Y0G8R9_9SPHN</name>
<reference evidence="5 6" key="1">
    <citation type="submission" date="2020-04" db="EMBL/GenBank/DDBJ databases">
        <title>Novosphingobium sp. TW-4 isolated from soil.</title>
        <authorList>
            <person name="Dahal R.H."/>
            <person name="Chaudhary D.K."/>
        </authorList>
    </citation>
    <scope>NUCLEOTIDE SEQUENCE [LARGE SCALE GENOMIC DNA]</scope>
    <source>
        <strain evidence="5 6">TW-4</strain>
    </source>
</reference>
<accession>A0A7Y0G8R9</accession>
<dbReference type="SUPFAM" id="SSF55811">
    <property type="entry name" value="Nudix"/>
    <property type="match status" value="1"/>
</dbReference>
<dbReference type="InterPro" id="IPR020476">
    <property type="entry name" value="Nudix_hydrolase"/>
</dbReference>
<keyword evidence="6" id="KW-1185">Reference proteome</keyword>
<comment type="caution">
    <text evidence="5">The sequence shown here is derived from an EMBL/GenBank/DDBJ whole genome shotgun (WGS) entry which is preliminary data.</text>
</comment>
<dbReference type="PRINTS" id="PR00502">
    <property type="entry name" value="NUDIXFAMILY"/>
</dbReference>
<proteinExistence type="predicted"/>